<dbReference type="Gene3D" id="1.10.10.10">
    <property type="entry name" value="Winged helix-like DNA-binding domain superfamily/Winged helix DNA-binding domain"/>
    <property type="match status" value="1"/>
</dbReference>
<accession>A0ABY7NT53</accession>
<dbReference type="PANTHER" id="PTHR33204:SF29">
    <property type="entry name" value="TRANSCRIPTIONAL REGULATOR"/>
    <property type="match status" value="1"/>
</dbReference>
<dbReference type="Proteomes" id="UP001210865">
    <property type="component" value="Chromosome"/>
</dbReference>
<keyword evidence="3" id="KW-0804">Transcription</keyword>
<dbReference type="PROSITE" id="PS51118">
    <property type="entry name" value="HTH_HXLR"/>
    <property type="match status" value="1"/>
</dbReference>
<evidence type="ECO:0000313" key="6">
    <source>
        <dbReference type="Proteomes" id="UP001210865"/>
    </source>
</evidence>
<reference evidence="5 6" key="1">
    <citation type="submission" date="2022-12" db="EMBL/GenBank/DDBJ databases">
        <title>Sphingomonas abieness sp. nov., an endophytic bacterium isolated from Abies koreana.</title>
        <authorList>
            <person name="Jiang L."/>
            <person name="Lee J."/>
        </authorList>
    </citation>
    <scope>NUCLEOTIDE SEQUENCE [LARGE SCALE GENOMIC DNA]</scope>
    <source>
        <strain evidence="6">PAMB 00755</strain>
    </source>
</reference>
<dbReference type="InterPro" id="IPR002577">
    <property type="entry name" value="HTH_HxlR"/>
</dbReference>
<evidence type="ECO:0000259" key="4">
    <source>
        <dbReference type="PROSITE" id="PS51118"/>
    </source>
</evidence>
<protein>
    <submittedName>
        <fullName evidence="5">Helix-turn-helix domain-containing protein</fullName>
    </submittedName>
</protein>
<evidence type="ECO:0000256" key="1">
    <source>
        <dbReference type="ARBA" id="ARBA00023015"/>
    </source>
</evidence>
<dbReference type="PANTHER" id="PTHR33204">
    <property type="entry name" value="TRANSCRIPTIONAL REGULATOR, MARR FAMILY"/>
    <property type="match status" value="1"/>
</dbReference>
<dbReference type="InterPro" id="IPR036388">
    <property type="entry name" value="WH-like_DNA-bd_sf"/>
</dbReference>
<organism evidence="5 6">
    <name type="scientific">Sphingomonas abietis</name>
    <dbReference type="NCBI Taxonomy" id="3012344"/>
    <lineage>
        <taxon>Bacteria</taxon>
        <taxon>Pseudomonadati</taxon>
        <taxon>Pseudomonadota</taxon>
        <taxon>Alphaproteobacteria</taxon>
        <taxon>Sphingomonadales</taxon>
        <taxon>Sphingomonadaceae</taxon>
        <taxon>Sphingomonas</taxon>
    </lineage>
</organism>
<evidence type="ECO:0000256" key="2">
    <source>
        <dbReference type="ARBA" id="ARBA00023125"/>
    </source>
</evidence>
<dbReference type="InterPro" id="IPR036390">
    <property type="entry name" value="WH_DNA-bd_sf"/>
</dbReference>
<name>A0ABY7NT53_9SPHN</name>
<gene>
    <name evidence="5" type="ORF">PBT88_06850</name>
</gene>
<dbReference type="Pfam" id="PF01638">
    <property type="entry name" value="HxlR"/>
    <property type="match status" value="1"/>
</dbReference>
<keyword evidence="2" id="KW-0238">DNA-binding</keyword>
<keyword evidence="6" id="KW-1185">Reference proteome</keyword>
<keyword evidence="1" id="KW-0805">Transcription regulation</keyword>
<evidence type="ECO:0000256" key="3">
    <source>
        <dbReference type="ARBA" id="ARBA00023163"/>
    </source>
</evidence>
<evidence type="ECO:0000313" key="5">
    <source>
        <dbReference type="EMBL" id="WBO23833.1"/>
    </source>
</evidence>
<feature type="domain" description="HTH hxlR-type" evidence="4">
    <location>
        <begin position="1"/>
        <end position="91"/>
    </location>
</feature>
<dbReference type="EMBL" id="CP115174">
    <property type="protein sequence ID" value="WBO23833.1"/>
    <property type="molecule type" value="Genomic_DNA"/>
</dbReference>
<dbReference type="RefSeq" id="WP_270078463.1">
    <property type="nucleotide sequence ID" value="NZ_CP115174.1"/>
</dbReference>
<sequence length="105" mass="11710">MGGKWKARIVWALTRNDVLRFAELRRACPPISDRMLSRELKELEGCGLVSRTSYASIPPRTDYALTARGRTLRPVMAAMADWGLEHRSVILDAMMAADMVSDNGS</sequence>
<proteinExistence type="predicted"/>
<dbReference type="SUPFAM" id="SSF46785">
    <property type="entry name" value="Winged helix' DNA-binding domain"/>
    <property type="match status" value="1"/>
</dbReference>